<feature type="region of interest" description="Disordered" evidence="1">
    <location>
        <begin position="1"/>
        <end position="22"/>
    </location>
</feature>
<gene>
    <name evidence="2" type="ORF">PoB_007572700</name>
</gene>
<accession>A0AAV4DYW4</accession>
<comment type="caution">
    <text evidence="2">The sequence shown here is derived from an EMBL/GenBank/DDBJ whole genome shotgun (WGS) entry which is preliminary data.</text>
</comment>
<protein>
    <submittedName>
        <fullName evidence="2">Reverse transcriptase</fullName>
    </submittedName>
</protein>
<dbReference type="AlphaFoldDB" id="A0AAV4DYW4"/>
<evidence type="ECO:0000313" key="2">
    <source>
        <dbReference type="EMBL" id="GFO49222.1"/>
    </source>
</evidence>
<organism evidence="2 3">
    <name type="scientific">Plakobranchus ocellatus</name>
    <dbReference type="NCBI Taxonomy" id="259542"/>
    <lineage>
        <taxon>Eukaryota</taxon>
        <taxon>Metazoa</taxon>
        <taxon>Spiralia</taxon>
        <taxon>Lophotrochozoa</taxon>
        <taxon>Mollusca</taxon>
        <taxon>Gastropoda</taxon>
        <taxon>Heterobranchia</taxon>
        <taxon>Euthyneura</taxon>
        <taxon>Panpulmonata</taxon>
        <taxon>Sacoglossa</taxon>
        <taxon>Placobranchoidea</taxon>
        <taxon>Plakobranchidae</taxon>
        <taxon>Plakobranchus</taxon>
    </lineage>
</organism>
<keyword evidence="2" id="KW-0548">Nucleotidyltransferase</keyword>
<keyword evidence="2" id="KW-0695">RNA-directed DNA polymerase</keyword>
<evidence type="ECO:0000256" key="1">
    <source>
        <dbReference type="SAM" id="MobiDB-lite"/>
    </source>
</evidence>
<keyword evidence="3" id="KW-1185">Reference proteome</keyword>
<reference evidence="2 3" key="1">
    <citation type="journal article" date="2021" name="Elife">
        <title>Chloroplast acquisition without the gene transfer in kleptoplastic sea slugs, Plakobranchus ocellatus.</title>
        <authorList>
            <person name="Maeda T."/>
            <person name="Takahashi S."/>
            <person name="Yoshida T."/>
            <person name="Shimamura S."/>
            <person name="Takaki Y."/>
            <person name="Nagai Y."/>
            <person name="Toyoda A."/>
            <person name="Suzuki Y."/>
            <person name="Arimoto A."/>
            <person name="Ishii H."/>
            <person name="Satoh N."/>
            <person name="Nishiyama T."/>
            <person name="Hasebe M."/>
            <person name="Maruyama T."/>
            <person name="Minagawa J."/>
            <person name="Obokata J."/>
            <person name="Shigenobu S."/>
        </authorList>
    </citation>
    <scope>NUCLEOTIDE SEQUENCE [LARGE SCALE GENOMIC DNA]</scope>
</reference>
<name>A0AAV4DYW4_9GAST</name>
<evidence type="ECO:0000313" key="3">
    <source>
        <dbReference type="Proteomes" id="UP000735302"/>
    </source>
</evidence>
<dbReference type="EMBL" id="BLXT01008461">
    <property type="protein sequence ID" value="GFO49222.1"/>
    <property type="molecule type" value="Genomic_DNA"/>
</dbReference>
<dbReference type="Proteomes" id="UP000735302">
    <property type="component" value="Unassembled WGS sequence"/>
</dbReference>
<sequence>MSHGGAYPSPCQNQPYRQRRGQATHPPCIDLLTLVKQRNLNWYGHIIRCSGVAKTFLQGTVRVDKEKIGKEKDKRTSVNGQAWKFRGPSSEIRSAPAKIWQKWKVDKTVNQAKEGLKMKEVIGLSQTGRKDLDQSLRVRPKARALLFTLEGGTKSWCRSAAGMDTRRKSLLDGCDDRKFSADLPEWNKHHKVIQDTGMSPDIVFHSSATGKIIMVELTVPYESTIEEAKNYKRENLQRLEQGAGKPSHRLKRLALGDLLEHQPKTF</sequence>
<dbReference type="GO" id="GO:0003964">
    <property type="term" value="F:RNA-directed DNA polymerase activity"/>
    <property type="evidence" value="ECO:0007669"/>
    <property type="project" value="UniProtKB-KW"/>
</dbReference>
<proteinExistence type="predicted"/>
<keyword evidence="2" id="KW-0808">Transferase</keyword>